<protein>
    <submittedName>
        <fullName evidence="2">EbsA family protein</fullName>
    </submittedName>
</protein>
<keyword evidence="3" id="KW-1185">Reference proteome</keyword>
<proteinExistence type="predicted"/>
<keyword evidence="1" id="KW-1133">Transmembrane helix</keyword>
<reference evidence="2" key="1">
    <citation type="submission" date="2022-10" db="EMBL/GenBank/DDBJ databases">
        <title>Vagococcus sp. isolated from poultry meat.</title>
        <authorList>
            <person name="Johansson P."/>
            <person name="Bjorkroth J."/>
        </authorList>
    </citation>
    <scope>NUCLEOTIDE SEQUENCE</scope>
    <source>
        <strain evidence="2">PNs007</strain>
    </source>
</reference>
<dbReference type="Proteomes" id="UP001147148">
    <property type="component" value="Unassembled WGS sequence"/>
</dbReference>
<organism evidence="2 3">
    <name type="scientific">Vagococcus proximus</name>
    <dbReference type="NCBI Taxonomy" id="2991417"/>
    <lineage>
        <taxon>Bacteria</taxon>
        <taxon>Bacillati</taxon>
        <taxon>Bacillota</taxon>
        <taxon>Bacilli</taxon>
        <taxon>Lactobacillales</taxon>
        <taxon>Enterococcaceae</taxon>
        <taxon>Vagococcus</taxon>
    </lineage>
</organism>
<accession>A0ABT5WYR6</accession>
<sequence>MNEKKVTNRYRWQPEIATSLIYWSFSFGLLFLSIIALLEQKSLNALSILFLVLACGFIYMGWSRYFDLTDNHLIIRAILRKNSLRLRLSEINKVSVGTNGFTIKMQNNEVYTLIMSKKSLARFAKHIQKKETFAGEVISAKKESTN</sequence>
<comment type="caution">
    <text evidence="2">The sequence shown here is derived from an EMBL/GenBank/DDBJ whole genome shotgun (WGS) entry which is preliminary data.</text>
</comment>
<keyword evidence="1" id="KW-0812">Transmembrane</keyword>
<evidence type="ECO:0000313" key="3">
    <source>
        <dbReference type="Proteomes" id="UP001147148"/>
    </source>
</evidence>
<feature type="transmembrane region" description="Helical" evidence="1">
    <location>
        <begin position="20"/>
        <end position="38"/>
    </location>
</feature>
<name>A0ABT5WYR6_9ENTE</name>
<keyword evidence="1" id="KW-0472">Membrane</keyword>
<evidence type="ECO:0000256" key="1">
    <source>
        <dbReference type="SAM" id="Phobius"/>
    </source>
</evidence>
<dbReference type="InterPro" id="IPR020215">
    <property type="entry name" value="EbsA-like"/>
</dbReference>
<evidence type="ECO:0000313" key="2">
    <source>
        <dbReference type="EMBL" id="MDF0478892.1"/>
    </source>
</evidence>
<dbReference type="Pfam" id="PF17255">
    <property type="entry name" value="EbsA"/>
    <property type="match status" value="1"/>
</dbReference>
<dbReference type="EMBL" id="JAPDSH010000001">
    <property type="protein sequence ID" value="MDF0478892.1"/>
    <property type="molecule type" value="Genomic_DNA"/>
</dbReference>
<feature type="transmembrane region" description="Helical" evidence="1">
    <location>
        <begin position="44"/>
        <end position="62"/>
    </location>
</feature>
<gene>
    <name evidence="2" type="ORF">OL233_01210</name>
</gene>
<dbReference type="RefSeq" id="WP_275470548.1">
    <property type="nucleotide sequence ID" value="NZ_JAPDSH010000001.1"/>
</dbReference>